<dbReference type="InterPro" id="IPR015915">
    <property type="entry name" value="Kelch-typ_b-propeller"/>
</dbReference>
<organism evidence="2 3">
    <name type="scientific">Paramuricea clavata</name>
    <name type="common">Red gorgonian</name>
    <name type="synonym">Violescent sea-whip</name>
    <dbReference type="NCBI Taxonomy" id="317549"/>
    <lineage>
        <taxon>Eukaryota</taxon>
        <taxon>Metazoa</taxon>
        <taxon>Cnidaria</taxon>
        <taxon>Anthozoa</taxon>
        <taxon>Octocorallia</taxon>
        <taxon>Malacalcyonacea</taxon>
        <taxon>Plexauridae</taxon>
        <taxon>Paramuricea</taxon>
    </lineage>
</organism>
<dbReference type="AlphaFoldDB" id="A0A6S7G2P4"/>
<dbReference type="Gene3D" id="2.120.10.80">
    <property type="entry name" value="Kelch-type beta propeller"/>
    <property type="match status" value="2"/>
</dbReference>
<gene>
    <name evidence="2" type="ORF">PACLA_8A000163</name>
</gene>
<evidence type="ECO:0000256" key="1">
    <source>
        <dbReference type="ARBA" id="ARBA00022441"/>
    </source>
</evidence>
<dbReference type="Pfam" id="PF01344">
    <property type="entry name" value="Kelch_1"/>
    <property type="match status" value="1"/>
</dbReference>
<dbReference type="EMBL" id="CACRXK020000509">
    <property type="protein sequence ID" value="CAB3982506.1"/>
    <property type="molecule type" value="Genomic_DNA"/>
</dbReference>
<sequence>MKQQASHEVQAEEMKNDVAECGMDREQKILIAGGWNGKKHLNSVEMFSLLNATWTSLQPMKEGRYKASSVVHNNQIFVMGGLGQSGTEIKSIEKLSLNAVQVNQSITWENVLAELPEALFGHCSVVYNGRLIVIGGSDDSKDAYCDSITEISLDPHYTSKLLTTMPQARYHHGVAMFGDKILILGGRVALLVHTNLASVLLYDITKNECKELAALPYPVSEMATVKWGDDSVIIVGGVDSNNQPLNKVLLYNIKTQKSRRLPDIKYKRRGCVAAVVRDTVIVIGGRNERRKYLKSVECFQFDRYSWQELPEMHIARAFVTAVVC</sequence>
<dbReference type="Proteomes" id="UP001152795">
    <property type="component" value="Unassembled WGS sequence"/>
</dbReference>
<protein>
    <submittedName>
        <fullName evidence="2">Galactose oxidase</fullName>
    </submittedName>
</protein>
<reference evidence="2" key="1">
    <citation type="submission" date="2020-04" db="EMBL/GenBank/DDBJ databases">
        <authorList>
            <person name="Alioto T."/>
            <person name="Alioto T."/>
            <person name="Gomez Garrido J."/>
        </authorList>
    </citation>
    <scope>NUCLEOTIDE SEQUENCE</scope>
    <source>
        <strain evidence="2">A484AB</strain>
    </source>
</reference>
<dbReference type="OrthoDB" id="5984044at2759"/>
<proteinExistence type="predicted"/>
<comment type="caution">
    <text evidence="2">The sequence shown here is derived from an EMBL/GenBank/DDBJ whole genome shotgun (WGS) entry which is preliminary data.</text>
</comment>
<keyword evidence="3" id="KW-1185">Reference proteome</keyword>
<accession>A0A6S7G2P4</accession>
<dbReference type="InterPro" id="IPR006652">
    <property type="entry name" value="Kelch_1"/>
</dbReference>
<evidence type="ECO:0000313" key="2">
    <source>
        <dbReference type="EMBL" id="CAB3982506.1"/>
    </source>
</evidence>
<evidence type="ECO:0000313" key="3">
    <source>
        <dbReference type="Proteomes" id="UP001152795"/>
    </source>
</evidence>
<keyword evidence="1" id="KW-0880">Kelch repeat</keyword>
<dbReference type="SUPFAM" id="SSF117281">
    <property type="entry name" value="Kelch motif"/>
    <property type="match status" value="2"/>
</dbReference>
<name>A0A6S7G2P4_PARCT</name>
<dbReference type="PANTHER" id="PTHR45632">
    <property type="entry name" value="LD33804P"/>
    <property type="match status" value="1"/>
</dbReference>
<dbReference type="Pfam" id="PF24681">
    <property type="entry name" value="Kelch_KLHDC2_KLHL20_DRC7"/>
    <property type="match status" value="1"/>
</dbReference>
<dbReference type="SMART" id="SM00612">
    <property type="entry name" value="Kelch"/>
    <property type="match status" value="6"/>
</dbReference>